<keyword evidence="3 7" id="KW-0288">FMN</keyword>
<feature type="binding site" evidence="7">
    <location>
        <begin position="337"/>
        <end position="338"/>
    </location>
    <ligand>
        <name>FMN</name>
        <dbReference type="ChEBI" id="CHEBI:58210"/>
    </ligand>
</feature>
<dbReference type="InterPro" id="IPR037396">
    <property type="entry name" value="FMN_HAD"/>
</dbReference>
<dbReference type="Proteomes" id="UP000562027">
    <property type="component" value="Unassembled WGS sequence"/>
</dbReference>
<evidence type="ECO:0000256" key="5">
    <source>
        <dbReference type="ARBA" id="ARBA00024042"/>
    </source>
</evidence>
<dbReference type="PROSITE" id="PS51349">
    <property type="entry name" value="FMN_HYDROXY_ACID_DH_2"/>
    <property type="match status" value="1"/>
</dbReference>
<feature type="binding site" evidence="7">
    <location>
        <position position="168"/>
    </location>
    <ligand>
        <name>glyoxylate</name>
        <dbReference type="ChEBI" id="CHEBI:36655"/>
    </ligand>
</feature>
<evidence type="ECO:0000256" key="2">
    <source>
        <dbReference type="ARBA" id="ARBA00022630"/>
    </source>
</evidence>
<feature type="domain" description="FMN hydroxy acid dehydrogenase" evidence="8">
    <location>
        <begin position="2"/>
        <end position="385"/>
    </location>
</feature>
<dbReference type="InterPro" id="IPR013785">
    <property type="entry name" value="Aldolase_TIM"/>
</dbReference>
<evidence type="ECO:0000256" key="3">
    <source>
        <dbReference type="ARBA" id="ARBA00022643"/>
    </source>
</evidence>
<protein>
    <submittedName>
        <fullName evidence="9">L-lactate dehydrogenase (Cytochrome)</fullName>
        <ecNumber evidence="9">1.1.2.3</ecNumber>
    </submittedName>
</protein>
<keyword evidence="2 7" id="KW-0285">Flavoprotein</keyword>
<dbReference type="EC" id="1.1.2.3" evidence="9"/>
<evidence type="ECO:0000256" key="4">
    <source>
        <dbReference type="ARBA" id="ARBA00023002"/>
    </source>
</evidence>
<feature type="binding site" evidence="7">
    <location>
        <position position="280"/>
    </location>
    <ligand>
        <name>FMN</name>
        <dbReference type="ChEBI" id="CHEBI:58210"/>
    </ligand>
</feature>
<dbReference type="SUPFAM" id="SSF51395">
    <property type="entry name" value="FMN-linked oxidoreductases"/>
    <property type="match status" value="1"/>
</dbReference>
<dbReference type="EMBL" id="JACHLP010000004">
    <property type="protein sequence ID" value="MBB4843675.1"/>
    <property type="molecule type" value="Genomic_DNA"/>
</dbReference>
<dbReference type="RefSeq" id="WP_184299171.1">
    <property type="nucleotide sequence ID" value="NZ_JACHLP010000004.1"/>
</dbReference>
<dbReference type="GO" id="GO:0004459">
    <property type="term" value="F:L-lactate dehydrogenase (NAD+) activity"/>
    <property type="evidence" value="ECO:0007669"/>
    <property type="project" value="TreeGrafter"/>
</dbReference>
<feature type="binding site" evidence="7">
    <location>
        <position position="282"/>
    </location>
    <ligand>
        <name>glyoxylate</name>
        <dbReference type="ChEBI" id="CHEBI:36655"/>
    </ligand>
</feature>
<feature type="binding site" evidence="7">
    <location>
        <begin position="314"/>
        <end position="318"/>
    </location>
    <ligand>
        <name>FMN</name>
        <dbReference type="ChEBI" id="CHEBI:58210"/>
    </ligand>
</feature>
<evidence type="ECO:0000259" key="8">
    <source>
        <dbReference type="PROSITE" id="PS51349"/>
    </source>
</evidence>
<dbReference type="InterPro" id="IPR012133">
    <property type="entry name" value="Alpha-hydoxy_acid_DH_FMN"/>
</dbReference>
<dbReference type="InterPro" id="IPR008259">
    <property type="entry name" value="FMN_hydac_DH_AS"/>
</dbReference>
<dbReference type="GO" id="GO:0010181">
    <property type="term" value="F:FMN binding"/>
    <property type="evidence" value="ECO:0007669"/>
    <property type="project" value="InterPro"/>
</dbReference>
<feature type="binding site" evidence="7">
    <location>
        <position position="285"/>
    </location>
    <ligand>
        <name>glyoxylate</name>
        <dbReference type="ChEBI" id="CHEBI:36655"/>
    </ligand>
</feature>
<dbReference type="AlphaFoldDB" id="A0A840LA78"/>
<reference evidence="9 10" key="1">
    <citation type="submission" date="2020-08" db="EMBL/GenBank/DDBJ databases">
        <title>Functional genomics of gut bacteria from endangered species of beetles.</title>
        <authorList>
            <person name="Carlos-Shanley C."/>
        </authorList>
    </citation>
    <scope>NUCLEOTIDE SEQUENCE [LARGE SCALE GENOMIC DNA]</scope>
    <source>
        <strain evidence="9 10">S00239</strain>
    </source>
</reference>
<evidence type="ECO:0000256" key="1">
    <source>
        <dbReference type="ARBA" id="ARBA00001917"/>
    </source>
</evidence>
<dbReference type="Pfam" id="PF01070">
    <property type="entry name" value="FMN_dh"/>
    <property type="match status" value="1"/>
</dbReference>
<accession>A0A840LA78</accession>
<dbReference type="PIRSF" id="PIRSF000138">
    <property type="entry name" value="Al-hdrx_acd_dh"/>
    <property type="match status" value="1"/>
</dbReference>
<organism evidence="9 10">
    <name type="scientific">Roseateles oligotrophus</name>
    <dbReference type="NCBI Taxonomy" id="1769250"/>
    <lineage>
        <taxon>Bacteria</taxon>
        <taxon>Pseudomonadati</taxon>
        <taxon>Pseudomonadota</taxon>
        <taxon>Betaproteobacteria</taxon>
        <taxon>Burkholderiales</taxon>
        <taxon>Sphaerotilaceae</taxon>
        <taxon>Roseateles</taxon>
    </lineage>
</organism>
<dbReference type="GO" id="GO:0009060">
    <property type="term" value="P:aerobic respiration"/>
    <property type="evidence" value="ECO:0007669"/>
    <property type="project" value="TreeGrafter"/>
</dbReference>
<feature type="binding site" evidence="7">
    <location>
        <position position="258"/>
    </location>
    <ligand>
        <name>FMN</name>
        <dbReference type="ChEBI" id="CHEBI:58210"/>
    </ligand>
</feature>
<proteinExistence type="inferred from homology"/>
<feature type="binding site" evidence="7">
    <location>
        <position position="159"/>
    </location>
    <ligand>
        <name>FMN</name>
        <dbReference type="ChEBI" id="CHEBI:58210"/>
    </ligand>
</feature>
<dbReference type="GO" id="GO:0005886">
    <property type="term" value="C:plasma membrane"/>
    <property type="evidence" value="ECO:0007669"/>
    <property type="project" value="TreeGrafter"/>
</dbReference>
<feature type="binding site" evidence="7">
    <location>
        <position position="131"/>
    </location>
    <ligand>
        <name>FMN</name>
        <dbReference type="ChEBI" id="CHEBI:58210"/>
    </ligand>
</feature>
<comment type="cofactor">
    <cofactor evidence="1">
        <name>FMN</name>
        <dbReference type="ChEBI" id="CHEBI:58210"/>
    </cofactor>
</comment>
<dbReference type="GO" id="GO:0004460">
    <property type="term" value="F:L-lactate dehydrogenase (cytochrome) activity"/>
    <property type="evidence" value="ECO:0007669"/>
    <property type="project" value="UniProtKB-EC"/>
</dbReference>
<name>A0A840LA78_9BURK</name>
<gene>
    <name evidence="9" type="ORF">HNP55_002198</name>
</gene>
<dbReference type="PANTHER" id="PTHR10578:SF85">
    <property type="entry name" value="L-LACTATE DEHYDROGENASE"/>
    <property type="match status" value="1"/>
</dbReference>
<feature type="binding site" evidence="7">
    <location>
        <begin position="81"/>
        <end position="83"/>
    </location>
    <ligand>
        <name>FMN</name>
        <dbReference type="ChEBI" id="CHEBI:58210"/>
    </ligand>
</feature>
<evidence type="ECO:0000313" key="9">
    <source>
        <dbReference type="EMBL" id="MBB4843675.1"/>
    </source>
</evidence>
<feature type="binding site" evidence="7">
    <location>
        <position position="133"/>
    </location>
    <ligand>
        <name>glyoxylate</name>
        <dbReference type="ChEBI" id="CHEBI:36655"/>
    </ligand>
</feature>
<dbReference type="Gene3D" id="3.20.20.70">
    <property type="entry name" value="Aldolase class I"/>
    <property type="match status" value="1"/>
</dbReference>
<comment type="caution">
    <text evidence="9">The sequence shown here is derived from an EMBL/GenBank/DDBJ whole genome shotgun (WGS) entry which is preliminary data.</text>
</comment>
<dbReference type="InterPro" id="IPR000262">
    <property type="entry name" value="FMN-dep_DH"/>
</dbReference>
<sequence>MSKPLVPASFEDWRTIAKARVPSFLFGFVDGGSFDEDTLRENVAAWRRVRLRQYVLRDVSATDIGTRFFGRPATMPLALAPVGLGGSLGRRGEVQAARAAAAFGVPFTLCTPAICSIEEVRAATSTPFWFQLYMLRDRGIVRELLQRARAAQCSALVFTVDLARVSIRRSDIRHGMTSAPSTRTALARVKAVLARPNWLWNVALKGGPLVFGNLKEYVPKATRLEDFKAWVDAQFDPSVNWQDIEWLRTQWDGPIILKGLLEAEDARLAADIGVQGFVVSNHGGRQLDGTAPTAEALPRLAGAVAGRGLTVLVDGGIRCGHDLIKARALGADGVLAGRPWAYAMAAGGEAGVHQWLTHMEAELRNTLGLMGQTRLADVGPDQLLP</sequence>
<dbReference type="PANTHER" id="PTHR10578">
    <property type="entry name" value="S -2-HYDROXY-ACID OXIDASE-RELATED"/>
    <property type="match status" value="1"/>
</dbReference>
<keyword evidence="4 9" id="KW-0560">Oxidoreductase</keyword>
<dbReference type="PROSITE" id="PS00557">
    <property type="entry name" value="FMN_HYDROXY_ACID_DH_1"/>
    <property type="match status" value="1"/>
</dbReference>
<dbReference type="CDD" id="cd02809">
    <property type="entry name" value="alpha_hydroxyacid_oxid_FMN"/>
    <property type="match status" value="1"/>
</dbReference>
<dbReference type="FunFam" id="3.20.20.70:FF:000029">
    <property type="entry name" value="L-lactate dehydrogenase"/>
    <property type="match status" value="1"/>
</dbReference>
<keyword evidence="10" id="KW-1185">Reference proteome</keyword>
<evidence type="ECO:0000256" key="6">
    <source>
        <dbReference type="PIRSR" id="PIRSR000138-1"/>
    </source>
</evidence>
<feature type="active site" description="Proton acceptor" evidence="6">
    <location>
        <position position="282"/>
    </location>
</feature>
<dbReference type="NCBIfam" id="NF008398">
    <property type="entry name" value="PRK11197.1"/>
    <property type="match status" value="1"/>
</dbReference>
<evidence type="ECO:0000256" key="7">
    <source>
        <dbReference type="PIRSR" id="PIRSR000138-2"/>
    </source>
</evidence>
<evidence type="ECO:0000313" key="10">
    <source>
        <dbReference type="Proteomes" id="UP000562027"/>
    </source>
</evidence>
<comment type="similarity">
    <text evidence="5">Belongs to the FMN-dependent alpha-hydroxy acid dehydrogenase family.</text>
</comment>